<comment type="caution">
    <text evidence="2">The sequence shown here is derived from an EMBL/GenBank/DDBJ whole genome shotgun (WGS) entry which is preliminary data.</text>
</comment>
<reference evidence="2 3" key="1">
    <citation type="journal article" date="2020" name="Biotechnol. Biofuels">
        <title>New insights from the biogas microbiome by comprehensive genome-resolved metagenomics of nearly 1600 species originating from multiple anaerobic digesters.</title>
        <authorList>
            <person name="Campanaro S."/>
            <person name="Treu L."/>
            <person name="Rodriguez-R L.M."/>
            <person name="Kovalovszki A."/>
            <person name="Ziels R.M."/>
            <person name="Maus I."/>
            <person name="Zhu X."/>
            <person name="Kougias P.G."/>
            <person name="Basile A."/>
            <person name="Luo G."/>
            <person name="Schluter A."/>
            <person name="Konstantinidis K.T."/>
            <person name="Angelidaki I."/>
        </authorList>
    </citation>
    <scope>NUCLEOTIDE SEQUENCE [LARGE SCALE GENOMIC DNA]</scope>
    <source>
        <strain evidence="2">AS27yjCOA_202</strain>
    </source>
</reference>
<dbReference type="AlphaFoldDB" id="A0A7X9HSK0"/>
<keyword evidence="1" id="KW-0620">Polyamine biosynthesis</keyword>
<dbReference type="CDD" id="cd02440">
    <property type="entry name" value="AdoMet_MTases"/>
    <property type="match status" value="1"/>
</dbReference>
<dbReference type="Proteomes" id="UP000590542">
    <property type="component" value="Unassembled WGS sequence"/>
</dbReference>
<name>A0A7X9HSK0_UNCKA</name>
<sequence>MSIFEGLKMPRVIYEVESKYNGNVKVVEVGSTRKILVDDVSQSISCNSPSISKLYWGQLVDSLKEKSPDVKNVLILGLGGGTLVHLISKNFPEAKITSVEWDPVMVDIAKKYFNLDSVHEHRVIIDDALKVIVEPEEYNIPLGSFDVLIVDILNGSAYPDLGKTGNFIAALKKLVSPNGLIIFNRIYTEDYQDDVNLFIDYVESFLGETELEVVAGYTNSDNILIFGKVK</sequence>
<accession>A0A7X9HSK0</accession>
<evidence type="ECO:0000256" key="1">
    <source>
        <dbReference type="ARBA" id="ARBA00023115"/>
    </source>
</evidence>
<evidence type="ECO:0000313" key="3">
    <source>
        <dbReference type="Proteomes" id="UP000590542"/>
    </source>
</evidence>
<dbReference type="SUPFAM" id="SSF53335">
    <property type="entry name" value="S-adenosyl-L-methionine-dependent methyltransferases"/>
    <property type="match status" value="1"/>
</dbReference>
<dbReference type="InterPro" id="IPR029063">
    <property type="entry name" value="SAM-dependent_MTases_sf"/>
</dbReference>
<protein>
    <recommendedName>
        <fullName evidence="4">Methyltransferase domain-containing protein</fullName>
    </recommendedName>
</protein>
<proteinExistence type="predicted"/>
<gene>
    <name evidence="2" type="ORF">GYA37_01055</name>
</gene>
<dbReference type="PANTHER" id="PTHR43317">
    <property type="entry name" value="THERMOSPERMINE SYNTHASE ACAULIS5"/>
    <property type="match status" value="1"/>
</dbReference>
<evidence type="ECO:0008006" key="4">
    <source>
        <dbReference type="Google" id="ProtNLM"/>
    </source>
</evidence>
<dbReference type="Gene3D" id="3.40.50.150">
    <property type="entry name" value="Vaccinia Virus protein VP39"/>
    <property type="match status" value="1"/>
</dbReference>
<organism evidence="2 3">
    <name type="scientific">candidate division WWE3 bacterium</name>
    <dbReference type="NCBI Taxonomy" id="2053526"/>
    <lineage>
        <taxon>Bacteria</taxon>
        <taxon>Katanobacteria</taxon>
    </lineage>
</organism>
<evidence type="ECO:0000313" key="2">
    <source>
        <dbReference type="EMBL" id="NMB91417.1"/>
    </source>
</evidence>
<dbReference type="PANTHER" id="PTHR43317:SF1">
    <property type="entry name" value="THERMOSPERMINE SYNTHASE ACAULIS5"/>
    <property type="match status" value="1"/>
</dbReference>
<dbReference type="EMBL" id="JAAZNV010000006">
    <property type="protein sequence ID" value="NMB91417.1"/>
    <property type="molecule type" value="Genomic_DNA"/>
</dbReference>
<dbReference type="Pfam" id="PF01564">
    <property type="entry name" value="Spermine_synth"/>
    <property type="match status" value="1"/>
</dbReference>
<dbReference type="GO" id="GO:0006596">
    <property type="term" value="P:polyamine biosynthetic process"/>
    <property type="evidence" value="ECO:0007669"/>
    <property type="project" value="UniProtKB-KW"/>
</dbReference>